<dbReference type="Gene3D" id="3.30.565.10">
    <property type="entry name" value="Histidine kinase-like ATPase, C-terminal domain"/>
    <property type="match status" value="1"/>
</dbReference>
<evidence type="ECO:0000256" key="7">
    <source>
        <dbReference type="ARBA" id="ARBA00022692"/>
    </source>
</evidence>
<evidence type="ECO:0000256" key="9">
    <source>
        <dbReference type="ARBA" id="ARBA00022777"/>
    </source>
</evidence>
<dbReference type="SUPFAM" id="SSF55890">
    <property type="entry name" value="Sporulation response regulatory protein Spo0B"/>
    <property type="match status" value="1"/>
</dbReference>
<keyword evidence="4" id="KW-1003">Cell membrane</keyword>
<dbReference type="AlphaFoldDB" id="A0AAJ1WEB9"/>
<dbReference type="Pfam" id="PF14689">
    <property type="entry name" value="SPOB_a"/>
    <property type="match status" value="1"/>
</dbReference>
<keyword evidence="5" id="KW-0597">Phosphoprotein</keyword>
<sequence>MKVVVFVVTFRPGRRLSLSRQFLLLQLGVITIVLLAVTMVSVAQSRADFVDVHGQRMLAIAENLASTPVVRDDISAAQASVILAPDVDKARALSGASIVAVTDPKGVVLASSEPETVGDAVDVAASRAALGRSWTGDLTFGGRQTIAARVPVLKADGTVTGLALVAEDYPAFGSALAAAVPDLMFFLGMGAALGVAGSWLLSRLIRRRTRGLEPEEIAELADNREALLYSIREGVIGVGPDGRVTLLNQPATELLGLQGDSVGKRAQELPLEDNIRELLLGTTNAEETMAVSGSRLLVLNRRTVGSRGRPIGTVTTLRDRTELAELQSQLAANQSITETLRAQTHEFYNQLHTVSGMLQLGDFTEVKTFIRALTRRRAEINGEIARHIRDSSVAALLVAKISLAEESGIELRLDNESHLDPLEPSLAADAITVLGNFIDNAVDAIAGLEDATVFVHISDRDSMITIRVSDPGPGVPEDLEQRIFTRGFSTKPAPAAGRGVGLALVRLVCAKRKGAVTVRNEAGAVFEATLPHSAVLP</sequence>
<dbReference type="InterPro" id="IPR004358">
    <property type="entry name" value="Sig_transdc_His_kin-like_C"/>
</dbReference>
<dbReference type="SUPFAM" id="SSF103190">
    <property type="entry name" value="Sensory domain-like"/>
    <property type="match status" value="1"/>
</dbReference>
<dbReference type="InterPro" id="IPR016120">
    <property type="entry name" value="Sig_transdc_His_kin_SpoOB"/>
</dbReference>
<keyword evidence="7 14" id="KW-0812">Transmembrane</keyword>
<keyword evidence="13 14" id="KW-0472">Membrane</keyword>
<dbReference type="GO" id="GO:0005886">
    <property type="term" value="C:plasma membrane"/>
    <property type="evidence" value="ECO:0007669"/>
    <property type="project" value="UniProtKB-SubCell"/>
</dbReference>
<dbReference type="Gene3D" id="1.10.287.130">
    <property type="match status" value="1"/>
</dbReference>
<organism evidence="16 17">
    <name type="scientific">Pseudarthrobacter niigatensis</name>
    <dbReference type="NCBI Taxonomy" id="369935"/>
    <lineage>
        <taxon>Bacteria</taxon>
        <taxon>Bacillati</taxon>
        <taxon>Actinomycetota</taxon>
        <taxon>Actinomycetes</taxon>
        <taxon>Micrococcales</taxon>
        <taxon>Micrococcaceae</taxon>
        <taxon>Pseudarthrobacter</taxon>
    </lineage>
</organism>
<evidence type="ECO:0000256" key="12">
    <source>
        <dbReference type="ARBA" id="ARBA00023012"/>
    </source>
</evidence>
<comment type="subcellular location">
    <subcellularLocation>
        <location evidence="2">Cell membrane</location>
        <topology evidence="2">Multi-pass membrane protein</topology>
    </subcellularLocation>
</comment>
<comment type="caution">
    <text evidence="16">The sequence shown here is derived from an EMBL/GenBank/DDBJ whole genome shotgun (WGS) entry which is preliminary data.</text>
</comment>
<dbReference type="Pfam" id="PF02518">
    <property type="entry name" value="HATPase_c"/>
    <property type="match status" value="1"/>
</dbReference>
<feature type="domain" description="Histidine kinase" evidence="15">
    <location>
        <begin position="342"/>
        <end position="534"/>
    </location>
</feature>
<evidence type="ECO:0000256" key="4">
    <source>
        <dbReference type="ARBA" id="ARBA00022475"/>
    </source>
</evidence>
<keyword evidence="17" id="KW-1185">Reference proteome</keyword>
<dbReference type="EC" id="2.7.13.3" evidence="3"/>
<evidence type="ECO:0000256" key="8">
    <source>
        <dbReference type="ARBA" id="ARBA00022741"/>
    </source>
</evidence>
<accession>A0AAJ1WEB9</accession>
<dbReference type="InterPro" id="IPR005467">
    <property type="entry name" value="His_kinase_dom"/>
</dbReference>
<dbReference type="InterPro" id="IPR036890">
    <property type="entry name" value="HATPase_C_sf"/>
</dbReference>
<dbReference type="Proteomes" id="UP001239267">
    <property type="component" value="Unassembled WGS sequence"/>
</dbReference>
<dbReference type="PROSITE" id="PS50109">
    <property type="entry name" value="HIS_KIN"/>
    <property type="match status" value="1"/>
</dbReference>
<protein>
    <recommendedName>
        <fullName evidence="3">histidine kinase</fullName>
        <ecNumber evidence="3">2.7.13.3</ecNumber>
    </recommendedName>
</protein>
<dbReference type="Gene3D" id="3.30.450.20">
    <property type="entry name" value="PAS domain"/>
    <property type="match status" value="2"/>
</dbReference>
<gene>
    <name evidence="16" type="ORF">J2T23_000544</name>
</gene>
<dbReference type="InterPro" id="IPR003594">
    <property type="entry name" value="HATPase_dom"/>
</dbReference>
<dbReference type="SUPFAM" id="SSF55785">
    <property type="entry name" value="PYP-like sensor domain (PAS domain)"/>
    <property type="match status" value="1"/>
</dbReference>
<evidence type="ECO:0000256" key="3">
    <source>
        <dbReference type="ARBA" id="ARBA00012438"/>
    </source>
</evidence>
<dbReference type="InterPro" id="IPR029151">
    <property type="entry name" value="Sensor-like_sf"/>
</dbReference>
<evidence type="ECO:0000259" key="15">
    <source>
        <dbReference type="PROSITE" id="PS50109"/>
    </source>
</evidence>
<evidence type="ECO:0000256" key="13">
    <source>
        <dbReference type="ARBA" id="ARBA00023136"/>
    </source>
</evidence>
<evidence type="ECO:0000256" key="5">
    <source>
        <dbReference type="ARBA" id="ARBA00022553"/>
    </source>
</evidence>
<proteinExistence type="predicted"/>
<evidence type="ECO:0000256" key="1">
    <source>
        <dbReference type="ARBA" id="ARBA00000085"/>
    </source>
</evidence>
<evidence type="ECO:0000256" key="6">
    <source>
        <dbReference type="ARBA" id="ARBA00022679"/>
    </source>
</evidence>
<keyword evidence="11 14" id="KW-1133">Transmembrane helix</keyword>
<dbReference type="PRINTS" id="PR00344">
    <property type="entry name" value="BCTRLSENSOR"/>
</dbReference>
<keyword evidence="8" id="KW-0547">Nucleotide-binding</keyword>
<dbReference type="SUPFAM" id="SSF55874">
    <property type="entry name" value="ATPase domain of HSP90 chaperone/DNA topoisomerase II/histidine kinase"/>
    <property type="match status" value="1"/>
</dbReference>
<dbReference type="SMART" id="SM00387">
    <property type="entry name" value="HATPase_c"/>
    <property type="match status" value="1"/>
</dbReference>
<reference evidence="16 17" key="1">
    <citation type="submission" date="2023-07" db="EMBL/GenBank/DDBJ databases">
        <title>Sorghum-associated microbial communities from plants grown in Nebraska, USA.</title>
        <authorList>
            <person name="Schachtman D."/>
        </authorList>
    </citation>
    <scope>NUCLEOTIDE SEQUENCE [LARGE SCALE GENOMIC DNA]</scope>
    <source>
        <strain evidence="16 17">DS1001</strain>
    </source>
</reference>
<dbReference type="Pfam" id="PF17203">
    <property type="entry name" value="sCache_3_2"/>
    <property type="match status" value="1"/>
</dbReference>
<evidence type="ECO:0000256" key="10">
    <source>
        <dbReference type="ARBA" id="ARBA00022840"/>
    </source>
</evidence>
<keyword evidence="9 16" id="KW-0418">Kinase</keyword>
<keyword evidence="6" id="KW-0808">Transferase</keyword>
<keyword evidence="10" id="KW-0067">ATP-binding</keyword>
<dbReference type="InterPro" id="IPR033463">
    <property type="entry name" value="sCache_3"/>
</dbReference>
<dbReference type="PANTHER" id="PTHR45436">
    <property type="entry name" value="SENSOR HISTIDINE KINASE YKOH"/>
    <property type="match status" value="1"/>
</dbReference>
<feature type="transmembrane region" description="Helical" evidence="14">
    <location>
        <begin position="21"/>
        <end position="43"/>
    </location>
</feature>
<dbReference type="InterPro" id="IPR035965">
    <property type="entry name" value="PAS-like_dom_sf"/>
</dbReference>
<feature type="transmembrane region" description="Helical" evidence="14">
    <location>
        <begin position="183"/>
        <end position="201"/>
    </location>
</feature>
<dbReference type="PANTHER" id="PTHR45436:SF5">
    <property type="entry name" value="SENSOR HISTIDINE KINASE TRCS"/>
    <property type="match status" value="1"/>
</dbReference>
<comment type="catalytic activity">
    <reaction evidence="1">
        <text>ATP + protein L-histidine = ADP + protein N-phospho-L-histidine.</text>
        <dbReference type="EC" id="2.7.13.3"/>
    </reaction>
</comment>
<dbReference type="InterPro" id="IPR039506">
    <property type="entry name" value="SPOB_a"/>
</dbReference>
<name>A0AAJ1WEB9_9MICC</name>
<evidence type="ECO:0000256" key="2">
    <source>
        <dbReference type="ARBA" id="ARBA00004651"/>
    </source>
</evidence>
<evidence type="ECO:0000313" key="17">
    <source>
        <dbReference type="Proteomes" id="UP001239267"/>
    </source>
</evidence>
<keyword evidence="12" id="KW-0902">Two-component regulatory system</keyword>
<evidence type="ECO:0000313" key="16">
    <source>
        <dbReference type="EMBL" id="MDQ0144670.1"/>
    </source>
</evidence>
<dbReference type="GO" id="GO:0000155">
    <property type="term" value="F:phosphorelay sensor kinase activity"/>
    <property type="evidence" value="ECO:0007669"/>
    <property type="project" value="InterPro"/>
</dbReference>
<evidence type="ECO:0000256" key="11">
    <source>
        <dbReference type="ARBA" id="ARBA00022989"/>
    </source>
</evidence>
<evidence type="ECO:0000256" key="14">
    <source>
        <dbReference type="SAM" id="Phobius"/>
    </source>
</evidence>
<dbReference type="InterPro" id="IPR050428">
    <property type="entry name" value="TCS_sensor_his_kinase"/>
</dbReference>
<dbReference type="GO" id="GO:0005524">
    <property type="term" value="F:ATP binding"/>
    <property type="evidence" value="ECO:0007669"/>
    <property type="project" value="UniProtKB-KW"/>
</dbReference>
<dbReference type="EMBL" id="JAUSTB010000001">
    <property type="protein sequence ID" value="MDQ0144670.1"/>
    <property type="molecule type" value="Genomic_DNA"/>
</dbReference>